<organism evidence="1 2">
    <name type="scientific">Athelia psychrophila</name>
    <dbReference type="NCBI Taxonomy" id="1759441"/>
    <lineage>
        <taxon>Eukaryota</taxon>
        <taxon>Fungi</taxon>
        <taxon>Dikarya</taxon>
        <taxon>Basidiomycota</taxon>
        <taxon>Agaricomycotina</taxon>
        <taxon>Agaricomycetes</taxon>
        <taxon>Agaricomycetidae</taxon>
        <taxon>Atheliales</taxon>
        <taxon>Atheliaceae</taxon>
        <taxon>Athelia</taxon>
    </lineage>
</organism>
<name>A0A166EBJ8_9AGAM</name>
<sequence>MRSGVKQVPGVTPVRWDSNHHEYKSTSAYMKQRDFHRALDKLQQLVVQRLFELSKANAIGMGYKLRESIWRALKTRGKAIRTALKKYNTIAQLMEPPAPILEWKQLMDYVFVSEFELLKHRHSHTNITREPWAEPGNREMTTKFYKLRGARVEIVCCKHLHYETTIRHHQELSPLLSSALRQDYDTRRRVNFAHLVCLEELYSLPEFSDVRGCGVRAADEPLPTDDTFGGAAQQEVVAADDGVEVEGLADEEDPSADEEEPDDAMQSLLDGLASISVGDNGIPAHMVSEWDSRV</sequence>
<evidence type="ECO:0000313" key="2">
    <source>
        <dbReference type="Proteomes" id="UP000076532"/>
    </source>
</evidence>
<accession>A0A166EBJ8</accession>
<dbReference type="EMBL" id="KV417602">
    <property type="protein sequence ID" value="KZP15595.1"/>
    <property type="molecule type" value="Genomic_DNA"/>
</dbReference>
<reference evidence="1 2" key="1">
    <citation type="journal article" date="2016" name="Mol. Biol. Evol.">
        <title>Comparative Genomics of Early-Diverging Mushroom-Forming Fungi Provides Insights into the Origins of Lignocellulose Decay Capabilities.</title>
        <authorList>
            <person name="Nagy L.G."/>
            <person name="Riley R."/>
            <person name="Tritt A."/>
            <person name="Adam C."/>
            <person name="Daum C."/>
            <person name="Floudas D."/>
            <person name="Sun H."/>
            <person name="Yadav J.S."/>
            <person name="Pangilinan J."/>
            <person name="Larsson K.H."/>
            <person name="Matsuura K."/>
            <person name="Barry K."/>
            <person name="Labutti K."/>
            <person name="Kuo R."/>
            <person name="Ohm R.A."/>
            <person name="Bhattacharya S.S."/>
            <person name="Shirouzu T."/>
            <person name="Yoshinaga Y."/>
            <person name="Martin F.M."/>
            <person name="Grigoriev I.V."/>
            <person name="Hibbett D.S."/>
        </authorList>
    </citation>
    <scope>NUCLEOTIDE SEQUENCE [LARGE SCALE GENOMIC DNA]</scope>
    <source>
        <strain evidence="1 2">CBS 109695</strain>
    </source>
</reference>
<gene>
    <name evidence="1" type="ORF">FIBSPDRAFT_912426</name>
</gene>
<dbReference type="AlphaFoldDB" id="A0A166EBJ8"/>
<keyword evidence="2" id="KW-1185">Reference proteome</keyword>
<dbReference type="Proteomes" id="UP000076532">
    <property type="component" value="Unassembled WGS sequence"/>
</dbReference>
<dbReference type="OrthoDB" id="2676448at2759"/>
<evidence type="ECO:0000313" key="1">
    <source>
        <dbReference type="EMBL" id="KZP15595.1"/>
    </source>
</evidence>
<protein>
    <submittedName>
        <fullName evidence="1">Uncharacterized protein</fullName>
    </submittedName>
</protein>
<proteinExistence type="predicted"/>